<keyword evidence="3" id="KW-1185">Reference proteome</keyword>
<evidence type="ECO:0000256" key="1">
    <source>
        <dbReference type="SAM" id="MobiDB-lite"/>
    </source>
</evidence>
<dbReference type="Proteomes" id="UP000647017">
    <property type="component" value="Unassembled WGS sequence"/>
</dbReference>
<feature type="compositionally biased region" description="Basic and acidic residues" evidence="1">
    <location>
        <begin position="16"/>
        <end position="30"/>
    </location>
</feature>
<accession>A0ABQ4HQP5</accession>
<reference evidence="2 3" key="1">
    <citation type="submission" date="2021-01" db="EMBL/GenBank/DDBJ databases">
        <title>Whole genome shotgun sequence of Verrucosispora andamanensis NBRC 109075.</title>
        <authorList>
            <person name="Komaki H."/>
            <person name="Tamura T."/>
        </authorList>
    </citation>
    <scope>NUCLEOTIDE SEQUENCE [LARGE SCALE GENOMIC DNA]</scope>
    <source>
        <strain evidence="2 3">NBRC 109075</strain>
    </source>
</reference>
<name>A0ABQ4HQP5_9ACTN</name>
<protein>
    <submittedName>
        <fullName evidence="2">Uncharacterized protein</fullName>
    </submittedName>
</protein>
<evidence type="ECO:0000313" key="3">
    <source>
        <dbReference type="Proteomes" id="UP000647017"/>
    </source>
</evidence>
<comment type="caution">
    <text evidence="2">The sequence shown here is derived from an EMBL/GenBank/DDBJ whole genome shotgun (WGS) entry which is preliminary data.</text>
</comment>
<proteinExistence type="predicted"/>
<evidence type="ECO:0000313" key="2">
    <source>
        <dbReference type="EMBL" id="GIJ07952.1"/>
    </source>
</evidence>
<gene>
    <name evidence="2" type="ORF">Van01_11660</name>
</gene>
<organism evidence="2 3">
    <name type="scientific">Micromonospora andamanensis</name>
    <dbReference type="NCBI Taxonomy" id="1287068"/>
    <lineage>
        <taxon>Bacteria</taxon>
        <taxon>Bacillati</taxon>
        <taxon>Actinomycetota</taxon>
        <taxon>Actinomycetes</taxon>
        <taxon>Micromonosporales</taxon>
        <taxon>Micromonosporaceae</taxon>
        <taxon>Micromonospora</taxon>
    </lineage>
</organism>
<feature type="region of interest" description="Disordered" evidence="1">
    <location>
        <begin position="1"/>
        <end position="54"/>
    </location>
</feature>
<sequence>MAAGSAADVTAPPGEQGDRGPADDAEHERGQPAVGVDPVGGLEGDPSLRIGSTPQRVAVSVTGTATTFAGEPSTADTSYASIVPAWSRDTR</sequence>
<dbReference type="EMBL" id="BOOZ01000004">
    <property type="protein sequence ID" value="GIJ07952.1"/>
    <property type="molecule type" value="Genomic_DNA"/>
</dbReference>